<dbReference type="KEGG" id="cyj:Cyan7822_1933"/>
<name>E0UAR5_GLOV7</name>
<keyword evidence="1" id="KW-0812">Transmembrane</keyword>
<dbReference type="HOGENOM" id="CLU_545948_0_0_3"/>
<dbReference type="Gene3D" id="2.60.40.3710">
    <property type="match status" value="1"/>
</dbReference>
<protein>
    <recommendedName>
        <fullName evidence="4">SbsA Ig-like domain-containing protein</fullName>
    </recommendedName>
</protein>
<evidence type="ECO:0000313" key="2">
    <source>
        <dbReference type="EMBL" id="ADN13917.1"/>
    </source>
</evidence>
<keyword evidence="1" id="KW-1133">Transmembrane helix</keyword>
<dbReference type="OrthoDB" id="475437at2"/>
<dbReference type="InterPro" id="IPR011042">
    <property type="entry name" value="6-blade_b-propeller_TolB-like"/>
</dbReference>
<dbReference type="Proteomes" id="UP000008206">
    <property type="component" value="Chromosome"/>
</dbReference>
<organism evidence="2 3">
    <name type="scientific">Gloeothece verrucosa (strain PCC 7822)</name>
    <name type="common">Cyanothece sp. (strain PCC 7822)</name>
    <dbReference type="NCBI Taxonomy" id="497965"/>
    <lineage>
        <taxon>Bacteria</taxon>
        <taxon>Bacillati</taxon>
        <taxon>Cyanobacteriota</taxon>
        <taxon>Cyanophyceae</taxon>
        <taxon>Oscillatoriophycideae</taxon>
        <taxon>Chroococcales</taxon>
        <taxon>Aphanothecaceae</taxon>
        <taxon>Gloeothece</taxon>
        <taxon>Gloeothece verrucosa</taxon>
    </lineage>
</organism>
<accession>E0UAR5</accession>
<dbReference type="SUPFAM" id="SSF69322">
    <property type="entry name" value="Tricorn protease domain 2"/>
    <property type="match status" value="1"/>
</dbReference>
<keyword evidence="1" id="KW-0472">Membrane</keyword>
<dbReference type="STRING" id="497965.Cyan7822_1933"/>
<sequence>MTKTLLQPIDQLSLGLIAALSVVIGGLIWGEKACGNYCFIHTGPRVKQFSWNHKQVGSEDTSFIISFDRPMDQSSVEKNLVIEPPLPGKISWAGRRLAYTLKTPVPYGETYKIHLQGAKEHFKNEKTDQMLEPFSSEFTSRDRAFAYIGTQPNEQGQLILYNLTQNKKIVLTPPNLVVMNFKFFPQGDKILFSAADKSRGSFGIRELQLYTVETAVQGQDKSNLLPKMELVLDNKDYQNNQFDLASDGKTVVIQRVNRENPADFDLWKLTLGSKPERLNVSGGDFLITPDGQTVAVAQGQGIALIPLQTHSQTPEFLPKFGQVLNFSRDGKAAAMVNFNTDNAKLRYIRSLYYVNNQGIQKELLKVEGSIIDCQFSPNGTALYCLLTQLLNKDEYVEQPYFVKIDLESGQVLPLVSLPDYRDIQISLAPDGLGILFDQLITRSTPTPNDLLTSDSGEAIVGSRLWLLIPPNGKPVKGSKPELEVLPLVGFHPQWSP</sequence>
<dbReference type="eggNOG" id="COG0823">
    <property type="taxonomic scope" value="Bacteria"/>
</dbReference>
<dbReference type="AlphaFoldDB" id="E0UAR5"/>
<dbReference type="EMBL" id="CP002198">
    <property type="protein sequence ID" value="ADN13917.1"/>
    <property type="molecule type" value="Genomic_DNA"/>
</dbReference>
<evidence type="ECO:0000256" key="1">
    <source>
        <dbReference type="SAM" id="Phobius"/>
    </source>
</evidence>
<keyword evidence="3" id="KW-1185">Reference proteome</keyword>
<feature type="transmembrane region" description="Helical" evidence="1">
    <location>
        <begin position="12"/>
        <end position="30"/>
    </location>
</feature>
<reference evidence="3" key="1">
    <citation type="journal article" date="2011" name="MBio">
        <title>Novel metabolic attributes of the genus Cyanothece, comprising a group of unicellular nitrogen-fixing Cyanobacteria.</title>
        <authorList>
            <person name="Bandyopadhyay A."/>
            <person name="Elvitigala T."/>
            <person name="Welsh E."/>
            <person name="Stockel J."/>
            <person name="Liberton M."/>
            <person name="Min H."/>
            <person name="Sherman L.A."/>
            <person name="Pakrasi H.B."/>
        </authorList>
    </citation>
    <scope>NUCLEOTIDE SEQUENCE [LARGE SCALE GENOMIC DNA]</scope>
    <source>
        <strain evidence="3">PCC 7822</strain>
    </source>
</reference>
<dbReference type="Gene3D" id="2.120.10.30">
    <property type="entry name" value="TolB, C-terminal domain"/>
    <property type="match status" value="1"/>
</dbReference>
<gene>
    <name evidence="2" type="ordered locus">Cyan7822_1933</name>
</gene>
<evidence type="ECO:0000313" key="3">
    <source>
        <dbReference type="Proteomes" id="UP000008206"/>
    </source>
</evidence>
<proteinExistence type="predicted"/>
<dbReference type="RefSeq" id="WP_013322023.1">
    <property type="nucleotide sequence ID" value="NC_014501.1"/>
</dbReference>
<evidence type="ECO:0008006" key="4">
    <source>
        <dbReference type="Google" id="ProtNLM"/>
    </source>
</evidence>